<organism evidence="2">
    <name type="scientific">Proteinivorax tanatarense</name>
    <dbReference type="NCBI Taxonomy" id="1260629"/>
    <lineage>
        <taxon>Bacteria</taxon>
        <taxon>Bacillati</taxon>
        <taxon>Bacillota</taxon>
        <taxon>Clostridia</taxon>
        <taxon>Eubacteriales</taxon>
        <taxon>Proteinivoracaceae</taxon>
        <taxon>Proteinivorax</taxon>
    </lineage>
</organism>
<dbReference type="EMBL" id="CP158367">
    <property type="protein sequence ID" value="XBX75878.1"/>
    <property type="molecule type" value="Genomic_DNA"/>
</dbReference>
<dbReference type="SUPFAM" id="SSF109604">
    <property type="entry name" value="HD-domain/PDEase-like"/>
    <property type="match status" value="1"/>
</dbReference>
<dbReference type="PROSITE" id="PS51832">
    <property type="entry name" value="HD_GYP"/>
    <property type="match status" value="1"/>
</dbReference>
<dbReference type="InterPro" id="IPR006674">
    <property type="entry name" value="HD_domain"/>
</dbReference>
<dbReference type="RefSeq" id="WP_350344613.1">
    <property type="nucleotide sequence ID" value="NZ_CP158367.1"/>
</dbReference>
<sequence>MVYNGKVIERDIYNHSSDNGKIKLINKYKNDIMETNVYFFRKGNSGFFRIPTENENSVKTYYILEGELYNFDTGRYYSKGDMIILDYNSEPFNIYPKTDVKVLVHAIYDNSYEKSNQYFKELNETLDKIQAKDDYTSHHCDRVYKLARMLALELGYTGQKLRNILHAAKYHDVGKIYIDDAILNKHSSLQNMSLKL</sequence>
<dbReference type="Pfam" id="PF01966">
    <property type="entry name" value="HD"/>
    <property type="match status" value="1"/>
</dbReference>
<dbReference type="InterPro" id="IPR003607">
    <property type="entry name" value="HD/PDEase_dom"/>
</dbReference>
<dbReference type="PANTHER" id="PTHR43155">
    <property type="entry name" value="CYCLIC DI-GMP PHOSPHODIESTERASE PA4108-RELATED"/>
    <property type="match status" value="1"/>
</dbReference>
<dbReference type="PANTHER" id="PTHR43155:SF2">
    <property type="entry name" value="CYCLIC DI-GMP PHOSPHODIESTERASE PA4108"/>
    <property type="match status" value="1"/>
</dbReference>
<feature type="domain" description="HD-GYP" evidence="1">
    <location>
        <begin position="114"/>
        <end position="196"/>
    </location>
</feature>
<gene>
    <name evidence="2" type="ORF">PRVXT_001039</name>
</gene>
<dbReference type="Gene3D" id="1.10.3210.10">
    <property type="entry name" value="Hypothetical protein af1432"/>
    <property type="match status" value="1"/>
</dbReference>
<dbReference type="InterPro" id="IPR037522">
    <property type="entry name" value="HD_GYP_dom"/>
</dbReference>
<name>A0AAU7VP80_9FIRM</name>
<reference evidence="2" key="2">
    <citation type="submission" date="2024-06" db="EMBL/GenBank/DDBJ databases">
        <authorList>
            <person name="Petrova K.O."/>
            <person name="Toshchakov S.V."/>
            <person name="Boltjanskaja Y.V."/>
            <person name="Kevbrin V."/>
        </authorList>
    </citation>
    <scope>NUCLEOTIDE SEQUENCE</scope>
    <source>
        <strain evidence="2">Z-910T</strain>
    </source>
</reference>
<evidence type="ECO:0000313" key="2">
    <source>
        <dbReference type="EMBL" id="XBX75878.1"/>
    </source>
</evidence>
<accession>A0AAU7VP80</accession>
<proteinExistence type="predicted"/>
<protein>
    <submittedName>
        <fullName evidence="2">HD domain-containing protein</fullName>
    </submittedName>
</protein>
<reference evidence="2" key="1">
    <citation type="journal article" date="2013" name="Extremophiles">
        <title>Proteinivorax tanatarense gen. nov., sp. nov., an anaerobic, haloalkaliphilic, proteolytic bacterium isolated from a decaying algal bloom, and proposal of Proteinivoraceae fam. nov.</title>
        <authorList>
            <person name="Kevbrin V."/>
            <person name="Boltyanskaya Y."/>
            <person name="Zhilina T."/>
            <person name="Kolganova T."/>
            <person name="Lavrentjeva E."/>
            <person name="Kuznetsov B."/>
        </authorList>
    </citation>
    <scope>NUCLEOTIDE SEQUENCE</scope>
    <source>
        <strain evidence="2">Z-910T</strain>
    </source>
</reference>
<dbReference type="CDD" id="cd00077">
    <property type="entry name" value="HDc"/>
    <property type="match status" value="1"/>
</dbReference>
<evidence type="ECO:0000259" key="1">
    <source>
        <dbReference type="PROSITE" id="PS51832"/>
    </source>
</evidence>
<dbReference type="AlphaFoldDB" id="A0AAU7VP80"/>